<gene>
    <name evidence="3" type="ORF">Q8A70_27840</name>
</gene>
<name>A0ABU0YUX6_9PROT</name>
<feature type="transmembrane region" description="Helical" evidence="2">
    <location>
        <begin position="62"/>
        <end position="80"/>
    </location>
</feature>
<keyword evidence="2" id="KW-0812">Transmembrane</keyword>
<organism evidence="3 4">
    <name type="scientific">Dongia sedimenti</name>
    <dbReference type="NCBI Taxonomy" id="3064282"/>
    <lineage>
        <taxon>Bacteria</taxon>
        <taxon>Pseudomonadati</taxon>
        <taxon>Pseudomonadota</taxon>
        <taxon>Alphaproteobacteria</taxon>
        <taxon>Rhodospirillales</taxon>
        <taxon>Dongiaceae</taxon>
        <taxon>Dongia</taxon>
    </lineage>
</organism>
<dbReference type="EMBL" id="JAUYVI010000013">
    <property type="protein sequence ID" value="MDQ7251530.1"/>
    <property type="molecule type" value="Genomic_DNA"/>
</dbReference>
<evidence type="ECO:0000256" key="2">
    <source>
        <dbReference type="SAM" id="Phobius"/>
    </source>
</evidence>
<sequence length="205" mass="23009">MSDTAKLDERTYHLLFAVRRSCLYHNHRRRFYDWLNKTQAFVSALFGAATIGALFAQFDPRVPALAAAVSTVLATINLFVGPAQRAREHHDLARRFGSIEQKMAHGRSLTDKEAEALVRERLEIEKDEPPKRRNLDTLCHNELLRSLGGNDDQMWGVGPIQRVLADIIDWRPHAVRRPRSQTDSEPGDAPVSISPEHAPAADAGT</sequence>
<protein>
    <recommendedName>
        <fullName evidence="5">SMODS and SLOG-associating 2TM effector domain-containing protein</fullName>
    </recommendedName>
</protein>
<reference evidence="4" key="1">
    <citation type="submission" date="2023-08" db="EMBL/GenBank/DDBJ databases">
        <title>Rhodospirillaceae gen. nov., a novel taxon isolated from the Yangtze River Yuezi River estuary sludge.</title>
        <authorList>
            <person name="Ruan L."/>
        </authorList>
    </citation>
    <scope>NUCLEOTIDE SEQUENCE [LARGE SCALE GENOMIC DNA]</scope>
    <source>
        <strain evidence="4">R-7</strain>
    </source>
</reference>
<accession>A0ABU0YUX6</accession>
<comment type="caution">
    <text evidence="3">The sequence shown here is derived from an EMBL/GenBank/DDBJ whole genome shotgun (WGS) entry which is preliminary data.</text>
</comment>
<feature type="transmembrane region" description="Helical" evidence="2">
    <location>
        <begin position="38"/>
        <end position="56"/>
    </location>
</feature>
<feature type="region of interest" description="Disordered" evidence="1">
    <location>
        <begin position="175"/>
        <end position="205"/>
    </location>
</feature>
<evidence type="ECO:0000256" key="1">
    <source>
        <dbReference type="SAM" id="MobiDB-lite"/>
    </source>
</evidence>
<keyword evidence="4" id="KW-1185">Reference proteome</keyword>
<evidence type="ECO:0008006" key="5">
    <source>
        <dbReference type="Google" id="ProtNLM"/>
    </source>
</evidence>
<keyword evidence="2" id="KW-1133">Transmembrane helix</keyword>
<keyword evidence="2" id="KW-0472">Membrane</keyword>
<evidence type="ECO:0000313" key="4">
    <source>
        <dbReference type="Proteomes" id="UP001230156"/>
    </source>
</evidence>
<evidence type="ECO:0000313" key="3">
    <source>
        <dbReference type="EMBL" id="MDQ7251530.1"/>
    </source>
</evidence>
<proteinExistence type="predicted"/>
<dbReference type="RefSeq" id="WP_379961985.1">
    <property type="nucleotide sequence ID" value="NZ_JAUYVI010000013.1"/>
</dbReference>
<dbReference type="Proteomes" id="UP001230156">
    <property type="component" value="Unassembled WGS sequence"/>
</dbReference>